<gene>
    <name evidence="2" type="ORF">J5N97_028020</name>
</gene>
<protein>
    <recommendedName>
        <fullName evidence="1">URB1 C-terminal domain-containing protein</fullName>
    </recommendedName>
</protein>
<dbReference type="Proteomes" id="UP001085076">
    <property type="component" value="Miscellaneous, Linkage group lg09"/>
</dbReference>
<dbReference type="PANTHER" id="PTHR13500:SF0">
    <property type="entry name" value="NUCLEOLAR PRE-RIBOSOMAL-ASSOCIATED PROTEIN 1"/>
    <property type="match status" value="1"/>
</dbReference>
<feature type="domain" description="URB1 C-terminal" evidence="1">
    <location>
        <begin position="382"/>
        <end position="571"/>
    </location>
</feature>
<dbReference type="Pfam" id="PF16201">
    <property type="entry name" value="NopRA1"/>
    <property type="match status" value="1"/>
</dbReference>
<dbReference type="PANTHER" id="PTHR13500">
    <property type="entry name" value="NUCLEOLAR PRERIBOSOMAL-ASSOCIATED PROTEIN 1"/>
    <property type="match status" value="1"/>
</dbReference>
<comment type="caution">
    <text evidence="2">The sequence shown here is derived from an EMBL/GenBank/DDBJ whole genome shotgun (WGS) entry which is preliminary data.</text>
</comment>
<name>A0A9D5H4F8_9LILI</name>
<accession>A0A9D5H4F8</accession>
<dbReference type="EMBL" id="JAGGNH010000009">
    <property type="protein sequence ID" value="KAJ0962898.1"/>
    <property type="molecule type" value="Genomic_DNA"/>
</dbReference>
<evidence type="ECO:0000313" key="2">
    <source>
        <dbReference type="EMBL" id="KAJ0962898.1"/>
    </source>
</evidence>
<keyword evidence="3" id="KW-1185">Reference proteome</keyword>
<evidence type="ECO:0000259" key="1">
    <source>
        <dbReference type="Pfam" id="PF16201"/>
    </source>
</evidence>
<dbReference type="InterPro" id="IPR039844">
    <property type="entry name" value="URB1"/>
</dbReference>
<dbReference type="AlphaFoldDB" id="A0A9D5H4F8"/>
<dbReference type="OrthoDB" id="72892at2759"/>
<dbReference type="GO" id="GO:0005730">
    <property type="term" value="C:nucleolus"/>
    <property type="evidence" value="ECO:0007669"/>
    <property type="project" value="TreeGrafter"/>
</dbReference>
<dbReference type="GO" id="GO:0000466">
    <property type="term" value="P:maturation of 5.8S rRNA from tricistronic rRNA transcript (SSU-rRNA, 5.8S rRNA, LSU-rRNA)"/>
    <property type="evidence" value="ECO:0007669"/>
    <property type="project" value="TreeGrafter"/>
</dbReference>
<evidence type="ECO:0000313" key="3">
    <source>
        <dbReference type="Proteomes" id="UP001085076"/>
    </source>
</evidence>
<dbReference type="GO" id="GO:0000463">
    <property type="term" value="P:maturation of LSU-rRNA from tricistronic rRNA transcript (SSU-rRNA, 5.8S rRNA, LSU-rRNA)"/>
    <property type="evidence" value="ECO:0007669"/>
    <property type="project" value="TreeGrafter"/>
</dbReference>
<sequence>MPAISESDRLNSARLRFLNILVNTLEYVVGKCPWRSDGFVTPCPADSTHLLRFLEQSILQNIVQISSKIQSYLTQLASITFLIPFIRSSLLHRFEDPFRLKAIRCIIASLSQGSFSYSEVFDLLLGHSKFVPTILCSDSTSDPFVYSSSGTFLQPVPSILKSIVISSIEQQPPVKSRCGAALKPTFKFSVLGKRKLELIKLLRVLMYHVKDKQLSTESSSIVGMNSRELISLLLSGYGATVGEIDLEILHLMHEIESIEGSAYDIISELDYLWGASAMKSRKELALDGLVTLNKTQKAIQENIPVDSGMCVMTVLHFCNDRASRTGPLSVQRLVNDNFMNSAEPATTGAVQGYDPAFILRFAIHSLMMGYIEPIEFSQLGLLAVTLVSISSADEEIRKLGYESLGRFKQVLEKTRNKDALQIQLLLTYLQNGIAEPWQKIPSVIAIFAAEASFVLLDPSQDRFRKISKLLVHSPRVNLKTVPLFHTMFASDSIHFRTDCLWILRLLYAGLNSYDDAKIYLKNDFLELLLSFYSSPLSDYESSMLILQIMNKAVKVHLLANYLVKECGLISWLSTIISFYGQQLNGGQKEISLKAMMSVLEVVNNVVSLRVITEWLQEYGLEQLSELSSHLHLLLLGSLKLLKENIALVNSILHVIKSTLKISHKRKLYQPHFLLSLEGLFLLCQGLHLELGSVGFEDTLQLGIDILLMNLPVPIISHLDGARLSKLFILAVSAVLHSSSDLSKESDLDMVLFKEQMGEESILPKLLRWIIASVILGKISRKSVKINAQLLLTRTGIESLQSLIEAVKEEKDSSREEDFCTNEALAVVILYLQQLLGMKFCTISSVVSALCLLLLSSSSITVKEYLDENDETIAFLCSKIRCPVEANPAWRWSYYQPWKDLSSSRGTNIEVMEEKHACQSLLMIFSNALGGEPLGLPPLSHQDVEVSELFEWEKQNFLQRTQ</sequence>
<dbReference type="InterPro" id="IPR032436">
    <property type="entry name" value="URB1_C"/>
</dbReference>
<proteinExistence type="predicted"/>
<reference evidence="2" key="1">
    <citation type="submission" date="2021-03" db="EMBL/GenBank/DDBJ databases">
        <authorList>
            <person name="Li Z."/>
            <person name="Yang C."/>
        </authorList>
    </citation>
    <scope>NUCLEOTIDE SEQUENCE</scope>
    <source>
        <strain evidence="2">Dzin_1.0</strain>
        <tissue evidence="2">Leaf</tissue>
    </source>
</reference>
<reference evidence="2" key="2">
    <citation type="journal article" date="2022" name="Hortic Res">
        <title>The genome of Dioscorea zingiberensis sheds light on the biosynthesis, origin and evolution of the medicinally important diosgenin saponins.</title>
        <authorList>
            <person name="Li Y."/>
            <person name="Tan C."/>
            <person name="Li Z."/>
            <person name="Guo J."/>
            <person name="Li S."/>
            <person name="Chen X."/>
            <person name="Wang C."/>
            <person name="Dai X."/>
            <person name="Yang H."/>
            <person name="Song W."/>
            <person name="Hou L."/>
            <person name="Xu J."/>
            <person name="Tong Z."/>
            <person name="Xu A."/>
            <person name="Yuan X."/>
            <person name="Wang W."/>
            <person name="Yang Q."/>
            <person name="Chen L."/>
            <person name="Sun Z."/>
            <person name="Wang K."/>
            <person name="Pan B."/>
            <person name="Chen J."/>
            <person name="Bao Y."/>
            <person name="Liu F."/>
            <person name="Qi X."/>
            <person name="Gang D.R."/>
            <person name="Wen J."/>
            <person name="Li J."/>
        </authorList>
    </citation>
    <scope>NUCLEOTIDE SEQUENCE</scope>
    <source>
        <strain evidence="2">Dzin_1.0</strain>
    </source>
</reference>
<organism evidence="2 3">
    <name type="scientific">Dioscorea zingiberensis</name>
    <dbReference type="NCBI Taxonomy" id="325984"/>
    <lineage>
        <taxon>Eukaryota</taxon>
        <taxon>Viridiplantae</taxon>
        <taxon>Streptophyta</taxon>
        <taxon>Embryophyta</taxon>
        <taxon>Tracheophyta</taxon>
        <taxon>Spermatophyta</taxon>
        <taxon>Magnoliopsida</taxon>
        <taxon>Liliopsida</taxon>
        <taxon>Dioscoreales</taxon>
        <taxon>Dioscoreaceae</taxon>
        <taxon>Dioscorea</taxon>
    </lineage>
</organism>